<keyword evidence="1" id="KW-0597">Phosphoprotein</keyword>
<proteinExistence type="predicted"/>
<feature type="domain" description="Response regulatory" evidence="2">
    <location>
        <begin position="3"/>
        <end position="123"/>
    </location>
</feature>
<protein>
    <submittedName>
        <fullName evidence="3">CheY chemotaxis protein or a CheY-like REC (Receiver) domain</fullName>
    </submittedName>
</protein>
<dbReference type="RefSeq" id="WP_093750529.1">
    <property type="nucleotide sequence ID" value="NZ_FNNG01000002.1"/>
</dbReference>
<dbReference type="Gene3D" id="3.40.50.2300">
    <property type="match status" value="1"/>
</dbReference>
<dbReference type="Pfam" id="PF00072">
    <property type="entry name" value="Response_reg"/>
    <property type="match status" value="1"/>
</dbReference>
<dbReference type="GO" id="GO:0000156">
    <property type="term" value="F:phosphorelay response regulator activity"/>
    <property type="evidence" value="ECO:0007669"/>
    <property type="project" value="InterPro"/>
</dbReference>
<dbReference type="InterPro" id="IPR046947">
    <property type="entry name" value="LytR-like"/>
</dbReference>
<dbReference type="InterPro" id="IPR001789">
    <property type="entry name" value="Sig_transdc_resp-reg_receiver"/>
</dbReference>
<gene>
    <name evidence="3" type="ORF">SAMN05660923_00490</name>
</gene>
<dbReference type="PANTHER" id="PTHR37299">
    <property type="entry name" value="TRANSCRIPTIONAL REGULATOR-RELATED"/>
    <property type="match status" value="1"/>
</dbReference>
<dbReference type="Proteomes" id="UP000198828">
    <property type="component" value="Unassembled WGS sequence"/>
</dbReference>
<sequence>MFTIGICEDNIEFLMELKTKIEKKFFQCNLDCEIYCFYSGEEIIKEILNSNIEFDIIFFDIKLLGINGIETARKISELDDSIIFIFITYLNEKVYEVLDLKIFNFIRKIHFHKEIDRILDSLINRLEYLAEKYPFPVGNVKIYLKLYDIIYLELLNRRVIIHTRTTNYTSNYRFSIILYHNYIYI</sequence>
<dbReference type="PROSITE" id="PS50110">
    <property type="entry name" value="RESPONSE_REGULATORY"/>
    <property type="match status" value="1"/>
</dbReference>
<organism evidence="3 4">
    <name type="scientific">Tepidimicrobium xylanilyticum</name>
    <dbReference type="NCBI Taxonomy" id="1123352"/>
    <lineage>
        <taxon>Bacteria</taxon>
        <taxon>Bacillati</taxon>
        <taxon>Bacillota</taxon>
        <taxon>Tissierellia</taxon>
        <taxon>Tissierellales</taxon>
        <taxon>Tepidimicrobiaceae</taxon>
        <taxon>Tepidimicrobium</taxon>
    </lineage>
</organism>
<name>A0A1H2SMA4_9FIRM</name>
<feature type="modified residue" description="4-aspartylphosphate" evidence="1">
    <location>
        <position position="60"/>
    </location>
</feature>
<dbReference type="GO" id="GO:0003677">
    <property type="term" value="F:DNA binding"/>
    <property type="evidence" value="ECO:0007669"/>
    <property type="project" value="InterPro"/>
</dbReference>
<dbReference type="PANTHER" id="PTHR37299:SF1">
    <property type="entry name" value="STAGE 0 SPORULATION PROTEIN A HOMOLOG"/>
    <property type="match status" value="1"/>
</dbReference>
<keyword evidence="4" id="KW-1185">Reference proteome</keyword>
<dbReference type="AlphaFoldDB" id="A0A1H2SMA4"/>
<accession>A0A1H2SMA4</accession>
<dbReference type="EMBL" id="FNNG01000002">
    <property type="protein sequence ID" value="SDW32752.1"/>
    <property type="molecule type" value="Genomic_DNA"/>
</dbReference>
<reference evidence="3 4" key="1">
    <citation type="submission" date="2016-10" db="EMBL/GenBank/DDBJ databases">
        <authorList>
            <person name="de Groot N.N."/>
        </authorList>
    </citation>
    <scope>NUCLEOTIDE SEQUENCE [LARGE SCALE GENOMIC DNA]</scope>
    <source>
        <strain evidence="3 4">DSM 23310</strain>
    </source>
</reference>
<evidence type="ECO:0000313" key="3">
    <source>
        <dbReference type="EMBL" id="SDW32752.1"/>
    </source>
</evidence>
<dbReference type="CDD" id="cd00156">
    <property type="entry name" value="REC"/>
    <property type="match status" value="1"/>
</dbReference>
<dbReference type="OrthoDB" id="1701771at2"/>
<evidence type="ECO:0000313" key="4">
    <source>
        <dbReference type="Proteomes" id="UP000198828"/>
    </source>
</evidence>
<dbReference type="SUPFAM" id="SSF52172">
    <property type="entry name" value="CheY-like"/>
    <property type="match status" value="1"/>
</dbReference>
<dbReference type="InterPro" id="IPR011006">
    <property type="entry name" value="CheY-like_superfamily"/>
</dbReference>
<evidence type="ECO:0000256" key="1">
    <source>
        <dbReference type="PROSITE-ProRule" id="PRU00169"/>
    </source>
</evidence>
<evidence type="ECO:0000259" key="2">
    <source>
        <dbReference type="PROSITE" id="PS50110"/>
    </source>
</evidence>